<dbReference type="EMBL" id="PFEE01000035">
    <property type="protein sequence ID" value="PJE63744.1"/>
    <property type="molecule type" value="Genomic_DNA"/>
</dbReference>
<dbReference type="EC" id="1.1.1.133" evidence="2"/>
<dbReference type="UniPathway" id="UPA00124"/>
<dbReference type="PANTHER" id="PTHR10491">
    <property type="entry name" value="DTDP-4-DEHYDRORHAMNOSE REDUCTASE"/>
    <property type="match status" value="1"/>
</dbReference>
<dbReference type="GO" id="GO:0019305">
    <property type="term" value="P:dTDP-rhamnose biosynthetic process"/>
    <property type="evidence" value="ECO:0007669"/>
    <property type="project" value="UniProtKB-UniPathway"/>
</dbReference>
<comment type="pathway">
    <text evidence="2">Carbohydrate biosynthesis; dTDP-L-rhamnose biosynthesis.</text>
</comment>
<dbReference type="PANTHER" id="PTHR10491:SF4">
    <property type="entry name" value="METHIONINE ADENOSYLTRANSFERASE 2 SUBUNIT BETA"/>
    <property type="match status" value="1"/>
</dbReference>
<comment type="caution">
    <text evidence="4">The sequence shown here is derived from an EMBL/GenBank/DDBJ whole genome shotgun (WGS) entry which is preliminary data.</text>
</comment>
<comment type="similarity">
    <text evidence="1 2">Belongs to the dTDP-4-dehydrorhamnose reductase family.</text>
</comment>
<dbReference type="AlphaFoldDB" id="A0A2M8KUZ3"/>
<accession>A0A2M8KUZ3</accession>
<comment type="function">
    <text evidence="2">Catalyzes the reduction of dTDP-6-deoxy-L-lyxo-4-hexulose to yield dTDP-L-rhamnose.</text>
</comment>
<sequence>MKIALTGASGLVGSRITELLSSHFEFISLPQEDVDITAKDSVERALEMLSYDLFLHLAAYTDVDKAEKNSGLAYAVNVDGTRNLFEATQKAKKPFIYISTDFVFSGTNPVYDEASTPEPISVYGKTKYEGEQLVKDRAMIVRFSYPYRAHCPEKKDFATRVRELMLAGKELSMVEDETMTPTFIDDIAYSLKHLFTHFSPEVFHIVGSSSMSPYEAGKTIARVFDIKDAHIRPVSYKEFFAGHAPRPQYATLKSTKNTFHTMKNFEDGMREVGLQL</sequence>
<dbReference type="SUPFAM" id="SSF51735">
    <property type="entry name" value="NAD(P)-binding Rossmann-fold domains"/>
    <property type="match status" value="1"/>
</dbReference>
<dbReference type="GO" id="GO:0008831">
    <property type="term" value="F:dTDP-4-dehydrorhamnose reductase activity"/>
    <property type="evidence" value="ECO:0007669"/>
    <property type="project" value="UniProtKB-EC"/>
</dbReference>
<proteinExistence type="inferred from homology"/>
<dbReference type="InterPro" id="IPR036291">
    <property type="entry name" value="NAD(P)-bd_dom_sf"/>
</dbReference>
<keyword evidence="2" id="KW-0521">NADP</keyword>
<dbReference type="InterPro" id="IPR029903">
    <property type="entry name" value="RmlD-like-bd"/>
</dbReference>
<protein>
    <recommendedName>
        <fullName evidence="2">dTDP-4-dehydrorhamnose reductase</fullName>
        <ecNumber evidence="2">1.1.1.133</ecNumber>
    </recommendedName>
</protein>
<dbReference type="Gene3D" id="3.90.25.10">
    <property type="entry name" value="UDP-galactose 4-epimerase, domain 1"/>
    <property type="match status" value="1"/>
</dbReference>
<dbReference type="Pfam" id="PF04321">
    <property type="entry name" value="RmlD_sub_bind"/>
    <property type="match status" value="1"/>
</dbReference>
<dbReference type="GO" id="GO:0005829">
    <property type="term" value="C:cytosol"/>
    <property type="evidence" value="ECO:0007669"/>
    <property type="project" value="TreeGrafter"/>
</dbReference>
<organism evidence="4 5">
    <name type="scientific">Candidatus Roizmanbacteria bacterium CG10_big_fil_rev_8_21_14_0_10_45_7</name>
    <dbReference type="NCBI Taxonomy" id="1974854"/>
    <lineage>
        <taxon>Bacteria</taxon>
        <taxon>Candidatus Roizmaniibacteriota</taxon>
    </lineage>
</organism>
<feature type="domain" description="RmlD-like substrate binding" evidence="3">
    <location>
        <begin position="1"/>
        <end position="258"/>
    </location>
</feature>
<dbReference type="InterPro" id="IPR005913">
    <property type="entry name" value="dTDP_dehydrorham_reduct"/>
</dbReference>
<evidence type="ECO:0000256" key="2">
    <source>
        <dbReference type="RuleBase" id="RU364082"/>
    </source>
</evidence>
<dbReference type="Proteomes" id="UP000231569">
    <property type="component" value="Unassembled WGS sequence"/>
</dbReference>
<gene>
    <name evidence="4" type="ORF">COU89_01685</name>
</gene>
<dbReference type="CDD" id="cd05254">
    <property type="entry name" value="dTDP_HR_like_SDR_e"/>
    <property type="match status" value="1"/>
</dbReference>
<keyword evidence="2" id="KW-0560">Oxidoreductase</keyword>
<evidence type="ECO:0000259" key="3">
    <source>
        <dbReference type="Pfam" id="PF04321"/>
    </source>
</evidence>
<name>A0A2M8KUZ3_9BACT</name>
<reference evidence="5" key="1">
    <citation type="submission" date="2017-09" db="EMBL/GenBank/DDBJ databases">
        <title>Depth-based differentiation of microbial function through sediment-hosted aquifers and enrichment of novel symbionts in the deep terrestrial subsurface.</title>
        <authorList>
            <person name="Probst A.J."/>
            <person name="Ladd B."/>
            <person name="Jarett J.K."/>
            <person name="Geller-Mcgrath D.E."/>
            <person name="Sieber C.M.K."/>
            <person name="Emerson J.B."/>
            <person name="Anantharaman K."/>
            <person name="Thomas B.C."/>
            <person name="Malmstrom R."/>
            <person name="Stieglmeier M."/>
            <person name="Klingl A."/>
            <person name="Woyke T."/>
            <person name="Ryan C.M."/>
            <person name="Banfield J.F."/>
        </authorList>
    </citation>
    <scope>NUCLEOTIDE SEQUENCE [LARGE SCALE GENOMIC DNA]</scope>
</reference>
<dbReference type="Gene3D" id="3.40.50.720">
    <property type="entry name" value="NAD(P)-binding Rossmann-like Domain"/>
    <property type="match status" value="1"/>
</dbReference>
<evidence type="ECO:0000313" key="5">
    <source>
        <dbReference type="Proteomes" id="UP000231569"/>
    </source>
</evidence>
<evidence type="ECO:0000313" key="4">
    <source>
        <dbReference type="EMBL" id="PJE63744.1"/>
    </source>
</evidence>
<evidence type="ECO:0000256" key="1">
    <source>
        <dbReference type="ARBA" id="ARBA00010944"/>
    </source>
</evidence>